<comment type="caution">
    <text evidence="2">The sequence shown here is derived from an EMBL/GenBank/DDBJ whole genome shotgun (WGS) entry which is preliminary data.</text>
</comment>
<reference evidence="3" key="1">
    <citation type="journal article" date="2019" name="Int. J. Syst. Evol. Microbiol.">
        <title>The Global Catalogue of Microorganisms (GCM) 10K type strain sequencing project: providing services to taxonomists for standard genome sequencing and annotation.</title>
        <authorList>
            <consortium name="The Broad Institute Genomics Platform"/>
            <consortium name="The Broad Institute Genome Sequencing Center for Infectious Disease"/>
            <person name="Wu L."/>
            <person name="Ma J."/>
        </authorList>
    </citation>
    <scope>NUCLEOTIDE SEQUENCE [LARGE SCALE GENOMIC DNA]</scope>
    <source>
        <strain evidence="3">JCM 10425</strain>
    </source>
</reference>
<evidence type="ECO:0000313" key="3">
    <source>
        <dbReference type="Proteomes" id="UP001500967"/>
    </source>
</evidence>
<dbReference type="RefSeq" id="WP_344652238.1">
    <property type="nucleotide sequence ID" value="NZ_BAAAGX010000023.1"/>
</dbReference>
<dbReference type="InterPro" id="IPR006674">
    <property type="entry name" value="HD_domain"/>
</dbReference>
<protein>
    <submittedName>
        <fullName evidence="2">HDIG domain-containing protein</fullName>
    </submittedName>
</protein>
<name>A0ABP3EIS1_9ACTN</name>
<proteinExistence type="predicted"/>
<dbReference type="SUPFAM" id="SSF109604">
    <property type="entry name" value="HD-domain/PDEase-like"/>
    <property type="match status" value="1"/>
</dbReference>
<evidence type="ECO:0000313" key="2">
    <source>
        <dbReference type="EMBL" id="GAA0264730.1"/>
    </source>
</evidence>
<feature type="domain" description="HD" evidence="1">
    <location>
        <begin position="21"/>
        <end position="105"/>
    </location>
</feature>
<organism evidence="2 3">
    <name type="scientific">Cryptosporangium japonicum</name>
    <dbReference type="NCBI Taxonomy" id="80872"/>
    <lineage>
        <taxon>Bacteria</taxon>
        <taxon>Bacillati</taxon>
        <taxon>Actinomycetota</taxon>
        <taxon>Actinomycetes</taxon>
        <taxon>Cryptosporangiales</taxon>
        <taxon>Cryptosporangiaceae</taxon>
        <taxon>Cryptosporangium</taxon>
    </lineage>
</organism>
<dbReference type="Proteomes" id="UP001500967">
    <property type="component" value="Unassembled WGS sequence"/>
</dbReference>
<gene>
    <name evidence="2" type="ORF">GCM10009539_58890</name>
</gene>
<keyword evidence="3" id="KW-1185">Reference proteome</keyword>
<dbReference type="Pfam" id="PF01966">
    <property type="entry name" value="HD"/>
    <property type="match status" value="1"/>
</dbReference>
<evidence type="ECO:0000259" key="1">
    <source>
        <dbReference type="Pfam" id="PF01966"/>
    </source>
</evidence>
<dbReference type="EMBL" id="BAAAGX010000023">
    <property type="protein sequence ID" value="GAA0264730.1"/>
    <property type="molecule type" value="Genomic_DNA"/>
</dbReference>
<accession>A0ABP3EIS1</accession>
<sequence>MQVDWARTLAESLLAGPLPRRWAHTQGVGAQAETLRPILGADADRLVSAAWLHDIGYSPALAKTDFHPIDGARYLRHIQHADEIYCSLVAHHTCAHIEAEERGLSVALAEFDAPPRALAEALIYCDMTIGPAGERLDVLDRIAEIDSRYGTNHIVSRSIHRASPLLVSAVRTVARRLEKPGTSAPHLR</sequence>
<dbReference type="Gene3D" id="1.10.3210.10">
    <property type="entry name" value="Hypothetical protein af1432"/>
    <property type="match status" value="1"/>
</dbReference>